<dbReference type="SUPFAM" id="SSF55486">
    <property type="entry name" value="Metalloproteases ('zincins'), catalytic domain"/>
    <property type="match status" value="1"/>
</dbReference>
<dbReference type="PROSITE" id="PS51864">
    <property type="entry name" value="ASTACIN"/>
    <property type="match status" value="1"/>
</dbReference>
<dbReference type="SMART" id="SM00235">
    <property type="entry name" value="ZnMc"/>
    <property type="match status" value="1"/>
</dbReference>
<feature type="domain" description="Peptidase M12A" evidence="4">
    <location>
        <begin position="55"/>
        <end position="260"/>
    </location>
</feature>
<dbReference type="PANTHER" id="PTHR10127">
    <property type="entry name" value="DISCOIDIN, CUB, EGF, LAMININ , AND ZINC METALLOPROTEASE DOMAIN CONTAINING"/>
    <property type="match status" value="1"/>
</dbReference>
<dbReference type="InterPro" id="IPR034035">
    <property type="entry name" value="Astacin-like_dom"/>
</dbReference>
<proteinExistence type="predicted"/>
<dbReference type="Gene3D" id="3.40.390.10">
    <property type="entry name" value="Collagenase (Catalytic Domain)"/>
    <property type="match status" value="1"/>
</dbReference>
<keyword evidence="1 2" id="KW-0645">Protease</keyword>
<dbReference type="GO" id="GO:0004222">
    <property type="term" value="F:metalloendopeptidase activity"/>
    <property type="evidence" value="ECO:0007669"/>
    <property type="project" value="UniProtKB-UniRule"/>
</dbReference>
<comment type="cofactor">
    <cofactor evidence="1 2">
        <name>Zn(2+)</name>
        <dbReference type="ChEBI" id="CHEBI:29105"/>
    </cofactor>
    <text evidence="1 2">Binds 1 zinc ion per subunit.</text>
</comment>
<keyword evidence="1 2" id="KW-0482">Metalloprotease</keyword>
<feature type="binding site" evidence="1">
    <location>
        <position position="161"/>
    </location>
    <ligand>
        <name>Zn(2+)</name>
        <dbReference type="ChEBI" id="CHEBI:29105"/>
        <note>catalytic</note>
    </ligand>
</feature>
<evidence type="ECO:0000256" key="3">
    <source>
        <dbReference type="SAM" id="MobiDB-lite"/>
    </source>
</evidence>
<keyword evidence="1 2" id="KW-0862">Zinc</keyword>
<keyword evidence="1 2" id="KW-0479">Metal-binding</keyword>
<dbReference type="InterPro" id="IPR001506">
    <property type="entry name" value="Peptidase_M12A"/>
</dbReference>
<dbReference type="Pfam" id="PF01400">
    <property type="entry name" value="Astacin"/>
    <property type="match status" value="1"/>
</dbReference>
<dbReference type="GO" id="GO:0008270">
    <property type="term" value="F:zinc ion binding"/>
    <property type="evidence" value="ECO:0007669"/>
    <property type="project" value="UniProtKB-UniRule"/>
</dbReference>
<evidence type="ECO:0000256" key="1">
    <source>
        <dbReference type="PROSITE-ProRule" id="PRU01211"/>
    </source>
</evidence>
<dbReference type="OrthoDB" id="6378004at2759"/>
<keyword evidence="1 2" id="KW-0378">Hydrolase</keyword>
<dbReference type="Proteomes" id="UP000324222">
    <property type="component" value="Unassembled WGS sequence"/>
</dbReference>
<evidence type="ECO:0000259" key="4">
    <source>
        <dbReference type="PROSITE" id="PS51864"/>
    </source>
</evidence>
<name>A0A5B7KDW7_PORTR</name>
<dbReference type="CDD" id="cd04280">
    <property type="entry name" value="ZnMc_astacin_like"/>
    <property type="match status" value="1"/>
</dbReference>
<dbReference type="PRINTS" id="PR00480">
    <property type="entry name" value="ASTACIN"/>
</dbReference>
<dbReference type="EC" id="3.4.24.-" evidence="2"/>
<feature type="active site" evidence="1">
    <location>
        <position position="158"/>
    </location>
</feature>
<dbReference type="EMBL" id="VSRR010136065">
    <property type="protein sequence ID" value="MPD03428.1"/>
    <property type="molecule type" value="Genomic_DNA"/>
</dbReference>
<feature type="region of interest" description="Disordered" evidence="3">
    <location>
        <begin position="1"/>
        <end position="25"/>
    </location>
</feature>
<evidence type="ECO:0000256" key="2">
    <source>
        <dbReference type="RuleBase" id="RU361183"/>
    </source>
</evidence>
<dbReference type="InterPro" id="IPR006026">
    <property type="entry name" value="Peptidase_Metallo"/>
</dbReference>
<dbReference type="GO" id="GO:0006508">
    <property type="term" value="P:proteolysis"/>
    <property type="evidence" value="ECO:0007669"/>
    <property type="project" value="UniProtKB-KW"/>
</dbReference>
<organism evidence="5 6">
    <name type="scientific">Portunus trituberculatus</name>
    <name type="common">Swimming crab</name>
    <name type="synonym">Neptunus trituberculatus</name>
    <dbReference type="NCBI Taxonomy" id="210409"/>
    <lineage>
        <taxon>Eukaryota</taxon>
        <taxon>Metazoa</taxon>
        <taxon>Ecdysozoa</taxon>
        <taxon>Arthropoda</taxon>
        <taxon>Crustacea</taxon>
        <taxon>Multicrustacea</taxon>
        <taxon>Malacostraca</taxon>
        <taxon>Eumalacostraca</taxon>
        <taxon>Eucarida</taxon>
        <taxon>Decapoda</taxon>
        <taxon>Pleocyemata</taxon>
        <taxon>Brachyura</taxon>
        <taxon>Eubrachyura</taxon>
        <taxon>Portunoidea</taxon>
        <taxon>Portunidae</taxon>
        <taxon>Portuninae</taxon>
        <taxon>Portunus</taxon>
    </lineage>
</organism>
<dbReference type="InterPro" id="IPR024079">
    <property type="entry name" value="MetalloPept_cat_dom_sf"/>
</dbReference>
<evidence type="ECO:0000313" key="5">
    <source>
        <dbReference type="EMBL" id="MPD03428.1"/>
    </source>
</evidence>
<evidence type="ECO:0000313" key="6">
    <source>
        <dbReference type="Proteomes" id="UP000324222"/>
    </source>
</evidence>
<accession>A0A5B7KDW7</accession>
<dbReference type="AlphaFoldDB" id="A0A5B7KDW7"/>
<protein>
    <recommendedName>
        <fullName evidence="2">Metalloendopeptidase</fullName>
        <ecNumber evidence="2">3.4.24.-</ecNumber>
    </recommendedName>
</protein>
<sequence length="292" mass="32218">MHPSTPPGNDQGWGESGEREKSTGNSSLFPQFLQIFPQFPPPLPPPLPVFPEPLEVFRMAEVRRWPSPDIPVVISGLYTPENRRGIEEGLKIIENLTCVRFVNAGETEVGSETAHVLITPGVGGCNAVPGYNAAPGYVSVVHLHAPDCITRIGHVLHEIMHVLGFYHEHQRLDRDSHIEVHYDNILPGHEANFRRVFNETLGLPYDAGSVMHYGPKGFCADCSRPTITAREGVEGADRMGQRFNLSMMDVARVNRLYQCSGYYLGLDLLGSTSYVPPQPITEPIVTLPPSAC</sequence>
<gene>
    <name evidence="5" type="primary">Astl</name>
    <name evidence="5" type="ORF">E2C01_099066</name>
</gene>
<comment type="caution">
    <text evidence="5">The sequence shown here is derived from an EMBL/GenBank/DDBJ whole genome shotgun (WGS) entry which is preliminary data.</text>
</comment>
<feature type="binding site" evidence="1">
    <location>
        <position position="167"/>
    </location>
    <ligand>
        <name>Zn(2+)</name>
        <dbReference type="ChEBI" id="CHEBI:29105"/>
        <note>catalytic</note>
    </ligand>
</feature>
<comment type="caution">
    <text evidence="1">Lacks conserved residue(s) required for the propagation of feature annotation.</text>
</comment>
<reference evidence="5 6" key="1">
    <citation type="submission" date="2019-05" db="EMBL/GenBank/DDBJ databases">
        <title>Another draft genome of Portunus trituberculatus and its Hox gene families provides insights of decapod evolution.</title>
        <authorList>
            <person name="Jeong J.-H."/>
            <person name="Song I."/>
            <person name="Kim S."/>
            <person name="Choi T."/>
            <person name="Kim D."/>
            <person name="Ryu S."/>
            <person name="Kim W."/>
        </authorList>
    </citation>
    <scope>NUCLEOTIDE SEQUENCE [LARGE SCALE GENOMIC DNA]</scope>
    <source>
        <tissue evidence="5">Muscle</tissue>
    </source>
</reference>
<dbReference type="PANTHER" id="PTHR10127:SF886">
    <property type="entry name" value="ASTACIN-LIKE METALLOENDOPEPTIDASE"/>
    <property type="match status" value="1"/>
</dbReference>
<keyword evidence="6" id="KW-1185">Reference proteome</keyword>
<feature type="binding site" evidence="1">
    <location>
        <position position="157"/>
    </location>
    <ligand>
        <name>Zn(2+)</name>
        <dbReference type="ChEBI" id="CHEBI:29105"/>
        <note>catalytic</note>
    </ligand>
</feature>